<evidence type="ECO:0000256" key="2">
    <source>
        <dbReference type="ARBA" id="ARBA00006024"/>
    </source>
</evidence>
<evidence type="ECO:0000256" key="4">
    <source>
        <dbReference type="ARBA" id="ARBA00022723"/>
    </source>
</evidence>
<dbReference type="InterPro" id="IPR027256">
    <property type="entry name" value="P-typ_ATPase_IB"/>
</dbReference>
<dbReference type="InterPro" id="IPR001757">
    <property type="entry name" value="P_typ_ATPase"/>
</dbReference>
<protein>
    <submittedName>
        <fullName evidence="13">Copper-translocating P-type ATPase</fullName>
    </submittedName>
</protein>
<evidence type="ECO:0000256" key="3">
    <source>
        <dbReference type="ARBA" id="ARBA00022692"/>
    </source>
</evidence>
<keyword evidence="10" id="KW-1003">Cell membrane</keyword>
<dbReference type="Gene3D" id="3.40.1110.10">
    <property type="entry name" value="Calcium-transporting ATPase, cytoplasmic domain N"/>
    <property type="match status" value="1"/>
</dbReference>
<keyword evidence="4 10" id="KW-0479">Metal-binding</keyword>
<dbReference type="FunFam" id="2.70.150.10:FF:000002">
    <property type="entry name" value="Copper-transporting ATPase 1, putative"/>
    <property type="match status" value="1"/>
</dbReference>
<dbReference type="Proteomes" id="UP000442535">
    <property type="component" value="Unassembled WGS sequence"/>
</dbReference>
<dbReference type="InterPro" id="IPR006121">
    <property type="entry name" value="HMA_dom"/>
</dbReference>
<dbReference type="GO" id="GO:0005507">
    <property type="term" value="F:copper ion binding"/>
    <property type="evidence" value="ECO:0007669"/>
    <property type="project" value="TreeGrafter"/>
</dbReference>
<keyword evidence="9 10" id="KW-0472">Membrane</keyword>
<dbReference type="SFLD" id="SFLDS00003">
    <property type="entry name" value="Haloacid_Dehalogenase"/>
    <property type="match status" value="1"/>
</dbReference>
<dbReference type="PROSITE" id="PS50846">
    <property type="entry name" value="HMA_2"/>
    <property type="match status" value="1"/>
</dbReference>
<proteinExistence type="inferred from homology"/>
<accession>A0A7K0K0Y7</accession>
<evidence type="ECO:0000256" key="10">
    <source>
        <dbReference type="RuleBase" id="RU362081"/>
    </source>
</evidence>
<dbReference type="Pfam" id="PF00403">
    <property type="entry name" value="HMA"/>
    <property type="match status" value="1"/>
</dbReference>
<dbReference type="GO" id="GO:0055070">
    <property type="term" value="P:copper ion homeostasis"/>
    <property type="evidence" value="ECO:0007669"/>
    <property type="project" value="TreeGrafter"/>
</dbReference>
<reference evidence="13 14" key="1">
    <citation type="submission" date="2019-08" db="EMBL/GenBank/DDBJ databases">
        <title>In-depth cultivation of the pig gut microbiome towards novel bacterial diversity and tailored functional studies.</title>
        <authorList>
            <person name="Wylensek D."/>
            <person name="Hitch T.C.A."/>
            <person name="Clavel T."/>
        </authorList>
    </citation>
    <scope>NUCLEOTIDE SEQUENCE [LARGE SCALE GENOMIC DNA]</scope>
    <source>
        <strain evidence="13 14">RF-GAM-744-WT-7</strain>
    </source>
</reference>
<dbReference type="InterPro" id="IPR059000">
    <property type="entry name" value="ATPase_P-type_domA"/>
</dbReference>
<dbReference type="PANTHER" id="PTHR43520:SF8">
    <property type="entry name" value="P-TYPE CU(+) TRANSPORTER"/>
    <property type="match status" value="1"/>
</dbReference>
<dbReference type="PRINTS" id="PR00119">
    <property type="entry name" value="CATATPASE"/>
</dbReference>
<dbReference type="InterPro" id="IPR023299">
    <property type="entry name" value="ATPase_P-typ_cyto_dom_N"/>
</dbReference>
<dbReference type="SFLD" id="SFLDG00002">
    <property type="entry name" value="C1.7:_P-type_atpase_like"/>
    <property type="match status" value="1"/>
</dbReference>
<feature type="transmembrane region" description="Helical" evidence="10">
    <location>
        <begin position="450"/>
        <end position="477"/>
    </location>
</feature>
<dbReference type="NCBIfam" id="TIGR01525">
    <property type="entry name" value="ATPase-IB_hvy"/>
    <property type="match status" value="1"/>
</dbReference>
<dbReference type="SUPFAM" id="SSF55008">
    <property type="entry name" value="HMA, heavy metal-associated domain"/>
    <property type="match status" value="1"/>
</dbReference>
<evidence type="ECO:0000256" key="9">
    <source>
        <dbReference type="ARBA" id="ARBA00023136"/>
    </source>
</evidence>
<keyword evidence="8 10" id="KW-1133">Transmembrane helix</keyword>
<comment type="subcellular location">
    <subcellularLocation>
        <location evidence="1">Cell membrane</location>
        <topology evidence="1">Multi-pass membrane protein</topology>
    </subcellularLocation>
</comment>
<feature type="compositionally biased region" description="Basic and acidic residues" evidence="11">
    <location>
        <begin position="116"/>
        <end position="143"/>
    </location>
</feature>
<evidence type="ECO:0000256" key="6">
    <source>
        <dbReference type="ARBA" id="ARBA00022840"/>
    </source>
</evidence>
<keyword evidence="5 10" id="KW-0547">Nucleotide-binding</keyword>
<evidence type="ECO:0000256" key="7">
    <source>
        <dbReference type="ARBA" id="ARBA00022967"/>
    </source>
</evidence>
<dbReference type="EMBL" id="VUMY01000003">
    <property type="protein sequence ID" value="MST49151.1"/>
    <property type="molecule type" value="Genomic_DNA"/>
</dbReference>
<dbReference type="SUPFAM" id="SSF81653">
    <property type="entry name" value="Calcium ATPase, transduction domain A"/>
    <property type="match status" value="1"/>
</dbReference>
<keyword evidence="14" id="KW-1185">Reference proteome</keyword>
<dbReference type="InterPro" id="IPR036412">
    <property type="entry name" value="HAD-like_sf"/>
</dbReference>
<dbReference type="NCBIfam" id="TIGR01494">
    <property type="entry name" value="ATPase_P-type"/>
    <property type="match status" value="2"/>
</dbReference>
<dbReference type="PROSITE" id="PS00154">
    <property type="entry name" value="ATPASE_E1_E2"/>
    <property type="match status" value="1"/>
</dbReference>
<dbReference type="SUPFAM" id="SSF81665">
    <property type="entry name" value="Calcium ATPase, transmembrane domain M"/>
    <property type="match status" value="1"/>
</dbReference>
<keyword evidence="3 10" id="KW-0812">Transmembrane</keyword>
<dbReference type="CDD" id="cd02094">
    <property type="entry name" value="P-type_ATPase_Cu-like"/>
    <property type="match status" value="1"/>
</dbReference>
<gene>
    <name evidence="13" type="ORF">FYJ63_02615</name>
</gene>
<dbReference type="SFLD" id="SFLDF00027">
    <property type="entry name" value="p-type_atpase"/>
    <property type="match status" value="1"/>
</dbReference>
<evidence type="ECO:0000259" key="12">
    <source>
        <dbReference type="PROSITE" id="PS50846"/>
    </source>
</evidence>
<sequence>MTCASCVVRVEKKLNKLDGVEASVNLPLETATVTLSREVPVEDLIGAVEKAGYGASLLEGSGAGGSDLSGTGGSNLFGVMTEGNVAKRVRPNGVANSTDTATPLGSDPSGSARRLATPERSDPSASRRSDPPASPESHDPALDTTVARRRDLGKRLAVAVIFGLPVMAISMVPALQFAGWQWAVGVLSLPVVVWAAWPFHRAAFHAARGRATTMDTLVSLGVLIATLYSWWALVFTSAGDLGMTMNMSLNPLAAAHGDSPTHGEIYFETAAMITVFLLTGRYLEARAKSSATSALRALLDLGAKTATRLERGPKGEWVETTVDVGELVVGDRFRIRPGEKIATDGRVLDGASSVDESMLTGEPVPVEKTVGDLVTGATTNVEGTLVVEATRVGAETKLAQITRLVTRAQTGKAPVARLADRVSAVFVPVVITLAIITFGVWLILGQPFVAAFTAGVSVLVIACPCALGLATPTSLLVGSTRASRAGILLKGPQVLEETRGVDTIVLDKTGTLTTGIMTLESVMVAGEFDKGRARGVAAALEAGSEHPIAKAIVGESAVTPASDFIALPGKGATGSVDGEKWAIGKPAWIKGELGASVPPEISEALEETAAQGKTAVLLASTEQSGTNNRLASRVNSATPFGSDPSGCVAGATSPERSDPSASPERSDPPASPERSDPSASAVAVFVLSDAPKPEAKEVVAELKNAGIEPVLLTGDGSAPARRVAQEIGIDKVIAEVAPEGKVATIRDLQDEGKTVAMVGDGVNDAAALAASDLGIALATGTDVAVSAADITLVNPSLEAIPQAIRISRATLRNIKQNLGWAFGYNIIAIPLAAAGALNPMLAGAFMAASSVIVVTNSLRLRRD</sequence>
<feature type="transmembrane region" description="Helical" evidence="10">
    <location>
        <begin position="217"/>
        <end position="238"/>
    </location>
</feature>
<comment type="caution">
    <text evidence="13">The sequence shown here is derived from an EMBL/GenBank/DDBJ whole genome shotgun (WGS) entry which is preliminary data.</text>
</comment>
<dbReference type="GO" id="GO:0043682">
    <property type="term" value="F:P-type divalent copper transporter activity"/>
    <property type="evidence" value="ECO:0007669"/>
    <property type="project" value="TreeGrafter"/>
</dbReference>
<keyword evidence="6 10" id="KW-0067">ATP-binding</keyword>
<feature type="transmembrane region" description="Helical" evidence="10">
    <location>
        <begin position="817"/>
        <end position="834"/>
    </location>
</feature>
<dbReference type="InterPro" id="IPR036163">
    <property type="entry name" value="HMA_dom_sf"/>
</dbReference>
<dbReference type="InterPro" id="IPR018303">
    <property type="entry name" value="ATPase_P-typ_P_site"/>
</dbReference>
<dbReference type="InterPro" id="IPR023214">
    <property type="entry name" value="HAD_sf"/>
</dbReference>
<dbReference type="GO" id="GO:0005886">
    <property type="term" value="C:plasma membrane"/>
    <property type="evidence" value="ECO:0007669"/>
    <property type="project" value="UniProtKB-SubCell"/>
</dbReference>
<dbReference type="Gene3D" id="3.40.50.1000">
    <property type="entry name" value="HAD superfamily/HAD-like"/>
    <property type="match status" value="2"/>
</dbReference>
<dbReference type="InterPro" id="IPR008250">
    <property type="entry name" value="ATPase_P-typ_transduc_dom_A_sf"/>
</dbReference>
<dbReference type="InterPro" id="IPR023298">
    <property type="entry name" value="ATPase_P-typ_TM_dom_sf"/>
</dbReference>
<feature type="transmembrane region" description="Helical" evidence="10">
    <location>
        <begin position="265"/>
        <end position="283"/>
    </location>
</feature>
<dbReference type="GO" id="GO:0005524">
    <property type="term" value="F:ATP binding"/>
    <property type="evidence" value="ECO:0007669"/>
    <property type="project" value="UniProtKB-UniRule"/>
</dbReference>
<dbReference type="Pfam" id="PF00122">
    <property type="entry name" value="E1-E2_ATPase"/>
    <property type="match status" value="1"/>
</dbReference>
<evidence type="ECO:0000313" key="14">
    <source>
        <dbReference type="Proteomes" id="UP000442535"/>
    </source>
</evidence>
<evidence type="ECO:0000256" key="5">
    <source>
        <dbReference type="ARBA" id="ARBA00022741"/>
    </source>
</evidence>
<feature type="region of interest" description="Disordered" evidence="11">
    <location>
        <begin position="621"/>
        <end position="679"/>
    </location>
</feature>
<evidence type="ECO:0000256" key="8">
    <source>
        <dbReference type="ARBA" id="ARBA00022989"/>
    </source>
</evidence>
<feature type="domain" description="HMA" evidence="12">
    <location>
        <begin position="1"/>
        <end position="56"/>
    </location>
</feature>
<evidence type="ECO:0000313" key="13">
    <source>
        <dbReference type="EMBL" id="MST49151.1"/>
    </source>
</evidence>
<feature type="region of interest" description="Disordered" evidence="11">
    <location>
        <begin position="88"/>
        <end position="143"/>
    </location>
</feature>
<dbReference type="SUPFAM" id="SSF81660">
    <property type="entry name" value="Metal cation-transporting ATPase, ATP-binding domain N"/>
    <property type="match status" value="1"/>
</dbReference>
<dbReference type="CDD" id="cd00371">
    <property type="entry name" value="HMA"/>
    <property type="match status" value="1"/>
</dbReference>
<organism evidence="13 14">
    <name type="scientific">Mobiluncus porci</name>
    <dbReference type="NCBI Taxonomy" id="2652278"/>
    <lineage>
        <taxon>Bacteria</taxon>
        <taxon>Bacillati</taxon>
        <taxon>Actinomycetota</taxon>
        <taxon>Actinomycetes</taxon>
        <taxon>Actinomycetales</taxon>
        <taxon>Actinomycetaceae</taxon>
        <taxon>Mobiluncus</taxon>
    </lineage>
</organism>
<dbReference type="GO" id="GO:0016887">
    <property type="term" value="F:ATP hydrolysis activity"/>
    <property type="evidence" value="ECO:0007669"/>
    <property type="project" value="InterPro"/>
</dbReference>
<feature type="transmembrane region" description="Helical" evidence="10">
    <location>
        <begin position="180"/>
        <end position="197"/>
    </location>
</feature>
<feature type="compositionally biased region" description="Polar residues" evidence="11">
    <location>
        <begin position="621"/>
        <end position="639"/>
    </location>
</feature>
<feature type="transmembrane region" description="Helical" evidence="10">
    <location>
        <begin position="156"/>
        <end position="174"/>
    </location>
</feature>
<evidence type="ECO:0000256" key="1">
    <source>
        <dbReference type="ARBA" id="ARBA00004651"/>
    </source>
</evidence>
<feature type="transmembrane region" description="Helical" evidence="10">
    <location>
        <begin position="422"/>
        <end position="444"/>
    </location>
</feature>
<dbReference type="AlphaFoldDB" id="A0A7K0K0Y7"/>
<evidence type="ECO:0000256" key="11">
    <source>
        <dbReference type="SAM" id="MobiDB-lite"/>
    </source>
</evidence>
<dbReference type="Gene3D" id="3.30.70.100">
    <property type="match status" value="1"/>
</dbReference>
<dbReference type="Pfam" id="PF00702">
    <property type="entry name" value="Hydrolase"/>
    <property type="match status" value="1"/>
</dbReference>
<feature type="transmembrane region" description="Helical" evidence="10">
    <location>
        <begin position="840"/>
        <end position="858"/>
    </location>
</feature>
<feature type="compositionally biased region" description="Polar residues" evidence="11">
    <location>
        <begin position="94"/>
        <end position="103"/>
    </location>
</feature>
<dbReference type="SUPFAM" id="SSF56784">
    <property type="entry name" value="HAD-like"/>
    <property type="match status" value="1"/>
</dbReference>
<dbReference type="Gene3D" id="2.70.150.10">
    <property type="entry name" value="Calcium-transporting ATPase, cytoplasmic transduction domain A"/>
    <property type="match status" value="1"/>
</dbReference>
<dbReference type="PANTHER" id="PTHR43520">
    <property type="entry name" value="ATP7, ISOFORM B"/>
    <property type="match status" value="1"/>
</dbReference>
<name>A0A7K0K0Y7_9ACTO</name>
<keyword evidence="7" id="KW-1278">Translocase</keyword>
<dbReference type="InterPro" id="IPR044492">
    <property type="entry name" value="P_typ_ATPase_HD_dom"/>
</dbReference>
<comment type="similarity">
    <text evidence="2 10">Belongs to the cation transport ATPase (P-type) (TC 3.A.3) family. Type IB subfamily.</text>
</comment>